<protein>
    <submittedName>
        <fullName evidence="1">Uncharacterized protein</fullName>
    </submittedName>
</protein>
<proteinExistence type="predicted"/>
<dbReference type="EMBL" id="BKCJ010008320">
    <property type="protein sequence ID" value="GEU81618.1"/>
    <property type="molecule type" value="Genomic_DNA"/>
</dbReference>
<organism evidence="1">
    <name type="scientific">Tanacetum cinerariifolium</name>
    <name type="common">Dalmatian daisy</name>
    <name type="synonym">Chrysanthemum cinerariifolium</name>
    <dbReference type="NCBI Taxonomy" id="118510"/>
    <lineage>
        <taxon>Eukaryota</taxon>
        <taxon>Viridiplantae</taxon>
        <taxon>Streptophyta</taxon>
        <taxon>Embryophyta</taxon>
        <taxon>Tracheophyta</taxon>
        <taxon>Spermatophyta</taxon>
        <taxon>Magnoliopsida</taxon>
        <taxon>eudicotyledons</taxon>
        <taxon>Gunneridae</taxon>
        <taxon>Pentapetalae</taxon>
        <taxon>asterids</taxon>
        <taxon>campanulids</taxon>
        <taxon>Asterales</taxon>
        <taxon>Asteraceae</taxon>
        <taxon>Asteroideae</taxon>
        <taxon>Anthemideae</taxon>
        <taxon>Anthemidinae</taxon>
        <taxon>Tanacetum</taxon>
    </lineage>
</organism>
<accession>A0A6L2N628</accession>
<comment type="caution">
    <text evidence="1">The sequence shown here is derived from an EMBL/GenBank/DDBJ whole genome shotgun (WGS) entry which is preliminary data.</text>
</comment>
<reference evidence="1" key="1">
    <citation type="journal article" date="2019" name="Sci. Rep.">
        <title>Draft genome of Tanacetum cinerariifolium, the natural source of mosquito coil.</title>
        <authorList>
            <person name="Yamashiro T."/>
            <person name="Shiraishi A."/>
            <person name="Satake H."/>
            <person name="Nakayama K."/>
        </authorList>
    </citation>
    <scope>NUCLEOTIDE SEQUENCE</scope>
</reference>
<evidence type="ECO:0000313" key="1">
    <source>
        <dbReference type="EMBL" id="GEU81618.1"/>
    </source>
</evidence>
<sequence length="232" mass="26665">MSWFSRCSWCGGPFNGSNFWHCTNAANIDQPPLQEMSIQEMEDLKQHYLDEMLSLSDDLGIKDYHNEKIDIRYRRVYEDMIDELKGKFNGMSIEINKKKELQYLEQNSISGNPTPSSYFEVESLSPAPIPYKDSDPLLKETDILLSYFDNSSPEYETFSFDIEEKSSGSITTHSDYSLSDYEVFYFDDNQIKEKSSGSTTTHSDFSLPGYDSFIFDFSIDPFPPADMSVLSS</sequence>
<name>A0A6L2N628_TANCI</name>
<gene>
    <name evidence="1" type="ORF">Tci_053596</name>
</gene>
<dbReference type="AlphaFoldDB" id="A0A6L2N628"/>